<organism evidence="1 2">
    <name type="scientific">Nepenthes gracilis</name>
    <name type="common">Slender pitcher plant</name>
    <dbReference type="NCBI Taxonomy" id="150966"/>
    <lineage>
        <taxon>Eukaryota</taxon>
        <taxon>Viridiplantae</taxon>
        <taxon>Streptophyta</taxon>
        <taxon>Embryophyta</taxon>
        <taxon>Tracheophyta</taxon>
        <taxon>Spermatophyta</taxon>
        <taxon>Magnoliopsida</taxon>
        <taxon>eudicotyledons</taxon>
        <taxon>Gunneridae</taxon>
        <taxon>Pentapetalae</taxon>
        <taxon>Caryophyllales</taxon>
        <taxon>Nepenthaceae</taxon>
        <taxon>Nepenthes</taxon>
    </lineage>
</organism>
<keyword evidence="2" id="KW-1185">Reference proteome</keyword>
<name>A0AAD3SV79_NEPGR</name>
<evidence type="ECO:0000313" key="1">
    <source>
        <dbReference type="EMBL" id="GMH18515.1"/>
    </source>
</evidence>
<dbReference type="Proteomes" id="UP001279734">
    <property type="component" value="Unassembled WGS sequence"/>
</dbReference>
<accession>A0AAD3SV79</accession>
<comment type="caution">
    <text evidence="1">The sequence shown here is derived from an EMBL/GenBank/DDBJ whole genome shotgun (WGS) entry which is preliminary data.</text>
</comment>
<protein>
    <submittedName>
        <fullName evidence="1">Uncharacterized protein</fullName>
    </submittedName>
</protein>
<dbReference type="EMBL" id="BSYO01000019">
    <property type="protein sequence ID" value="GMH18515.1"/>
    <property type="molecule type" value="Genomic_DNA"/>
</dbReference>
<evidence type="ECO:0000313" key="2">
    <source>
        <dbReference type="Proteomes" id="UP001279734"/>
    </source>
</evidence>
<reference evidence="1" key="1">
    <citation type="submission" date="2023-05" db="EMBL/GenBank/DDBJ databases">
        <title>Nepenthes gracilis genome sequencing.</title>
        <authorList>
            <person name="Fukushima K."/>
        </authorList>
    </citation>
    <scope>NUCLEOTIDE SEQUENCE</scope>
    <source>
        <strain evidence="1">SING2019-196</strain>
    </source>
</reference>
<proteinExistence type="predicted"/>
<sequence length="184" mass="18991">MAKQSGDVGLGHKAMIQGFVPRLLLSPNASNSSVCAVDQLVSSQDLGRTALVAFVPCGELVNPDGLMPCPIGDDAAAHIATPEDAASNSKSLLQPSACTLPGLGSELENSTQLHSSPIFAPYVLALNQFDSLALNEVGESNLLHEVDDIVGISLKSSVQIGTPVTMASKPLDGKNAEVICSEVI</sequence>
<dbReference type="AlphaFoldDB" id="A0AAD3SV79"/>
<gene>
    <name evidence="1" type="ORF">Nepgr_020356</name>
</gene>